<dbReference type="EMBL" id="AP021879">
    <property type="protein sequence ID" value="BBO87135.1"/>
    <property type="molecule type" value="Genomic_DNA"/>
</dbReference>
<name>A0A5K8A3L2_9BACT</name>
<proteinExistence type="predicted"/>
<evidence type="ECO:0000313" key="2">
    <source>
        <dbReference type="Proteomes" id="UP000422108"/>
    </source>
</evidence>
<dbReference type="Proteomes" id="UP000422108">
    <property type="component" value="Chromosome"/>
</dbReference>
<dbReference type="AlphaFoldDB" id="A0A5K8A3L2"/>
<protein>
    <submittedName>
        <fullName evidence="1">Uncharacterized protein</fullName>
    </submittedName>
</protein>
<gene>
    <name evidence="1" type="ORF">DSCOOX_03150</name>
</gene>
<reference evidence="1 2" key="1">
    <citation type="submission" date="2019-11" db="EMBL/GenBank/DDBJ databases">
        <title>Comparative genomics of hydrocarbon-degrading Desulfosarcina strains.</title>
        <authorList>
            <person name="Watanabe M."/>
            <person name="Kojima H."/>
            <person name="Fukui M."/>
        </authorList>
    </citation>
    <scope>NUCLEOTIDE SEQUENCE [LARGE SCALE GENOMIC DNA]</scope>
    <source>
        <strain evidence="2">oXyS1</strain>
    </source>
</reference>
<keyword evidence="2" id="KW-1185">Reference proteome</keyword>
<sequence>MIKVEFSEQDLKTIEYWSQVIRRSQFAVPNRFLSRYDEVTTIQSIMPIRHTINLKQNIIVL</sequence>
<accession>A0A5K8A3L2</accession>
<organism evidence="1 2">
    <name type="scientific">Desulfosarcina ovata subsp. ovata</name>
    <dbReference type="NCBI Taxonomy" id="2752305"/>
    <lineage>
        <taxon>Bacteria</taxon>
        <taxon>Pseudomonadati</taxon>
        <taxon>Thermodesulfobacteriota</taxon>
        <taxon>Desulfobacteria</taxon>
        <taxon>Desulfobacterales</taxon>
        <taxon>Desulfosarcinaceae</taxon>
        <taxon>Desulfosarcina</taxon>
    </lineage>
</organism>
<evidence type="ECO:0000313" key="1">
    <source>
        <dbReference type="EMBL" id="BBO87135.1"/>
    </source>
</evidence>